<evidence type="ECO:0000256" key="3">
    <source>
        <dbReference type="ARBA" id="ARBA00022475"/>
    </source>
</evidence>
<dbReference type="GO" id="GO:0005524">
    <property type="term" value="F:ATP binding"/>
    <property type="evidence" value="ECO:0007669"/>
    <property type="project" value="InterPro"/>
</dbReference>
<dbReference type="Pfam" id="PF03109">
    <property type="entry name" value="ABC1"/>
    <property type="match status" value="1"/>
</dbReference>
<keyword evidence="6 9" id="KW-0812">Transmembrane</keyword>
<evidence type="ECO:0000256" key="9">
    <source>
        <dbReference type="SAM" id="Phobius"/>
    </source>
</evidence>
<dbReference type="EMBL" id="UOFA01000311">
    <property type="protein sequence ID" value="VAW46914.1"/>
    <property type="molecule type" value="Genomic_DNA"/>
</dbReference>
<feature type="domain" description="Protein kinase" evidence="10">
    <location>
        <begin position="119"/>
        <end position="497"/>
    </location>
</feature>
<dbReference type="PANTHER" id="PTHR10566">
    <property type="entry name" value="CHAPERONE-ACTIVITY OF BC1 COMPLEX CABC1 -RELATED"/>
    <property type="match status" value="1"/>
</dbReference>
<evidence type="ECO:0000259" key="10">
    <source>
        <dbReference type="PROSITE" id="PS50011"/>
    </source>
</evidence>
<keyword evidence="4" id="KW-0997">Cell inner membrane</keyword>
<dbReference type="NCBIfam" id="TIGR01982">
    <property type="entry name" value="UbiB"/>
    <property type="match status" value="1"/>
</dbReference>
<evidence type="ECO:0000313" key="11">
    <source>
        <dbReference type="EMBL" id="VAW46914.1"/>
    </source>
</evidence>
<dbReference type="UniPathway" id="UPA00232"/>
<protein>
    <submittedName>
        <fullName evidence="11">Ubiquinone biosynthesis regulatory protein kinase UbiB</fullName>
    </submittedName>
</protein>
<keyword evidence="8 9" id="KW-0472">Membrane</keyword>
<dbReference type="PANTHER" id="PTHR10566:SF113">
    <property type="entry name" value="PROTEIN ACTIVITY OF BC1 COMPLEX KINASE 7, CHLOROPLASTIC"/>
    <property type="match status" value="1"/>
</dbReference>
<dbReference type="InterPro" id="IPR011009">
    <property type="entry name" value="Kinase-like_dom_sf"/>
</dbReference>
<dbReference type="GO" id="GO:0006744">
    <property type="term" value="P:ubiquinone biosynthetic process"/>
    <property type="evidence" value="ECO:0007669"/>
    <property type="project" value="UniProtKB-UniPathway"/>
</dbReference>
<evidence type="ECO:0000256" key="5">
    <source>
        <dbReference type="ARBA" id="ARBA00022688"/>
    </source>
</evidence>
<feature type="transmembrane region" description="Helical" evidence="9">
    <location>
        <begin position="497"/>
        <end position="514"/>
    </location>
</feature>
<dbReference type="InterPro" id="IPR050154">
    <property type="entry name" value="UbiB_kinase"/>
</dbReference>
<dbReference type="GO" id="GO:0004672">
    <property type="term" value="F:protein kinase activity"/>
    <property type="evidence" value="ECO:0007669"/>
    <property type="project" value="InterPro"/>
</dbReference>
<evidence type="ECO:0000256" key="4">
    <source>
        <dbReference type="ARBA" id="ARBA00022519"/>
    </source>
</evidence>
<reference evidence="11" key="1">
    <citation type="submission" date="2018-06" db="EMBL/GenBank/DDBJ databases">
        <authorList>
            <person name="Zhirakovskaya E."/>
        </authorList>
    </citation>
    <scope>NUCLEOTIDE SEQUENCE</scope>
</reference>
<comment type="pathway">
    <text evidence="1">Cofactor biosynthesis; ubiquinone biosynthesis [regulation].</text>
</comment>
<dbReference type="SUPFAM" id="SSF56112">
    <property type="entry name" value="Protein kinase-like (PK-like)"/>
    <property type="match status" value="1"/>
</dbReference>
<keyword evidence="11" id="KW-0830">Ubiquinone</keyword>
<evidence type="ECO:0000256" key="2">
    <source>
        <dbReference type="ARBA" id="ARBA00009670"/>
    </source>
</evidence>
<evidence type="ECO:0000256" key="6">
    <source>
        <dbReference type="ARBA" id="ARBA00022692"/>
    </source>
</evidence>
<feature type="transmembrane region" description="Helical" evidence="9">
    <location>
        <begin position="520"/>
        <end position="543"/>
    </location>
</feature>
<sequence>MKIFRLLKITHTIAAYRLSNLVPSKGISLISLINVLAPFGRKGLKKMTDGQRVRGALESLGPIFIKLGQTLSTRPDLIPVEIAQALQKLQDDVEPITWAEAKSVVQSQLARDLLDQFQNVEEQALASASIAQVHAATLKNGDEVVIKVLRPGIGKRINRDVKLMQAMAALAKKHLNPGVQVDPLEVVAEFEKTIYAELDLQREAANASVLKKNFPNSKDIYIPKIYWDFCKEQVMVQERIHGISIKDFDGLKAANINFQKLAEKGIKIFYTQVFRDNFFHADMHPGNIFINPDNPEDPQFILLDFGICGSLPKGHRVDLANNFMAFFKQDYRRVAELHIEAGWVPPDTNLEDLESATRTICEPYMAKPIEEISFGEVMLKTFQMAKRFKLIIQPELFLLQKTLLNIEGLGRQLYPQLDIWQLSEPILRDIMKDHYGPQQSIEKLKENLPKWIEQAAETPMLIHQLLSQHVKPLPRHLKLAQQAKEQTKQQEIKQNRLTILAAAGLVATALLYALDETSTWSTWLTGIPNSAIISATLTAILFWKSVR</sequence>
<dbReference type="PROSITE" id="PS50011">
    <property type="entry name" value="PROTEIN_KINASE_DOM"/>
    <property type="match status" value="1"/>
</dbReference>
<dbReference type="AlphaFoldDB" id="A0A3B0WT91"/>
<keyword evidence="3" id="KW-1003">Cell membrane</keyword>
<evidence type="ECO:0000256" key="7">
    <source>
        <dbReference type="ARBA" id="ARBA00022989"/>
    </source>
</evidence>
<dbReference type="InterPro" id="IPR010232">
    <property type="entry name" value="UbiB"/>
</dbReference>
<keyword evidence="7 9" id="KW-1133">Transmembrane helix</keyword>
<name>A0A3B0WT91_9ZZZZ</name>
<organism evidence="11">
    <name type="scientific">hydrothermal vent metagenome</name>
    <dbReference type="NCBI Taxonomy" id="652676"/>
    <lineage>
        <taxon>unclassified sequences</taxon>
        <taxon>metagenomes</taxon>
        <taxon>ecological metagenomes</taxon>
    </lineage>
</organism>
<comment type="similarity">
    <text evidence="2">Belongs to the protein kinase superfamily. ADCK protein kinase family.</text>
</comment>
<keyword evidence="5" id="KW-0831">Ubiquinone biosynthesis</keyword>
<proteinExistence type="inferred from homology"/>
<dbReference type="InterPro" id="IPR000719">
    <property type="entry name" value="Prot_kinase_dom"/>
</dbReference>
<accession>A0A3B0WT91</accession>
<evidence type="ECO:0000256" key="8">
    <source>
        <dbReference type="ARBA" id="ARBA00023136"/>
    </source>
</evidence>
<dbReference type="InterPro" id="IPR004147">
    <property type="entry name" value="ABC1_dom"/>
</dbReference>
<gene>
    <name evidence="11" type="ORF">MNBD_GAMMA02-202</name>
</gene>
<evidence type="ECO:0000256" key="1">
    <source>
        <dbReference type="ARBA" id="ARBA00005020"/>
    </source>
</evidence>